<dbReference type="GO" id="GO:0005886">
    <property type="term" value="C:plasma membrane"/>
    <property type="evidence" value="ECO:0007669"/>
    <property type="project" value="UniProtKB-SubCell"/>
</dbReference>
<organism evidence="9 10">
    <name type="scientific">Micromonospora orduensis</name>
    <dbReference type="NCBI Taxonomy" id="1420891"/>
    <lineage>
        <taxon>Bacteria</taxon>
        <taxon>Bacillati</taxon>
        <taxon>Actinomycetota</taxon>
        <taxon>Actinomycetes</taxon>
        <taxon>Micromonosporales</taxon>
        <taxon>Micromonosporaceae</taxon>
        <taxon>Micromonospora</taxon>
    </lineage>
</organism>
<comment type="subcellular location">
    <subcellularLocation>
        <location evidence="1">Cell membrane</location>
        <topology evidence="1">Multi-pass membrane protein</topology>
    </subcellularLocation>
</comment>
<dbReference type="InterPro" id="IPR024962">
    <property type="entry name" value="YukD-like"/>
</dbReference>
<evidence type="ECO:0000256" key="3">
    <source>
        <dbReference type="ARBA" id="ARBA00022475"/>
    </source>
</evidence>
<dbReference type="Proteomes" id="UP000306145">
    <property type="component" value="Unassembled WGS sequence"/>
</dbReference>
<evidence type="ECO:0000256" key="7">
    <source>
        <dbReference type="SAM" id="Phobius"/>
    </source>
</evidence>
<keyword evidence="6 7" id="KW-0472">Membrane</keyword>
<dbReference type="Gene3D" id="3.10.20.90">
    <property type="entry name" value="Phosphatidylinositol 3-kinase Catalytic Subunit, Chain A, domain 1"/>
    <property type="match status" value="1"/>
</dbReference>
<keyword evidence="4 7" id="KW-0812">Transmembrane</keyword>
<feature type="transmembrane region" description="Helical" evidence="7">
    <location>
        <begin position="138"/>
        <end position="159"/>
    </location>
</feature>
<feature type="domain" description="EccD-like transmembrane" evidence="8">
    <location>
        <begin position="115"/>
        <end position="438"/>
    </location>
</feature>
<evidence type="ECO:0000256" key="6">
    <source>
        <dbReference type="ARBA" id="ARBA00023136"/>
    </source>
</evidence>
<keyword evidence="5 7" id="KW-1133">Transmembrane helix</keyword>
<feature type="transmembrane region" description="Helical" evidence="7">
    <location>
        <begin position="192"/>
        <end position="211"/>
    </location>
</feature>
<gene>
    <name evidence="9" type="primary">eccD</name>
    <name evidence="9" type="ORF">FHG89_24280</name>
</gene>
<feature type="transmembrane region" description="Helical" evidence="7">
    <location>
        <begin position="166"/>
        <end position="186"/>
    </location>
</feature>
<feature type="transmembrane region" description="Helical" evidence="7">
    <location>
        <begin position="246"/>
        <end position="274"/>
    </location>
</feature>
<comment type="similarity">
    <text evidence="2">Belongs to the EccD/Snm4 family.</text>
</comment>
<feature type="transmembrane region" description="Helical" evidence="7">
    <location>
        <begin position="113"/>
        <end position="132"/>
    </location>
</feature>
<evidence type="ECO:0000259" key="8">
    <source>
        <dbReference type="Pfam" id="PF19053"/>
    </source>
</evidence>
<dbReference type="Pfam" id="PF08817">
    <property type="entry name" value="YukD"/>
    <property type="match status" value="1"/>
</dbReference>
<keyword evidence="3" id="KW-1003">Cell membrane</keyword>
<evidence type="ECO:0000256" key="4">
    <source>
        <dbReference type="ARBA" id="ARBA00022692"/>
    </source>
</evidence>
<dbReference type="EMBL" id="VDFY01000209">
    <property type="protein sequence ID" value="TNH24849.1"/>
    <property type="molecule type" value="Genomic_DNA"/>
</dbReference>
<comment type="caution">
    <text evidence="9">The sequence shown here is derived from an EMBL/GenBank/DDBJ whole genome shotgun (WGS) entry which is preliminary data.</text>
</comment>
<evidence type="ECO:0000256" key="1">
    <source>
        <dbReference type="ARBA" id="ARBA00004651"/>
    </source>
</evidence>
<feature type="transmembrane region" description="Helical" evidence="7">
    <location>
        <begin position="218"/>
        <end position="240"/>
    </location>
</feature>
<accession>A0A5C4QF10</accession>
<sequence>MATRFTRVTVVAGGRSLDISLPAARPVLEFVPQMCELLSLAPEAAGRWQLSTVGSGGLDPRRSLDEAGIIDAETLYLTPPEQAALPPLVDDVVDEVRTELDGDGSEWRDSARMTGSAALAGVVVLTTTYALTTMPVPVAVAPALLFTVAALAALVGRVLGASAGTLLMAAAVPAWLVAGVTLARAVGWPESAWFTAGALGAGVGAALFALVGERWYAVAAGGFAVTVLGGLGTALLAAGLDPRQAAAVGSVVVVFAVGLAPQLALGSAGLVDLLRRQEESQWVGRRLVTTAIRRGQSVLSGVVVGVALAATAACVVLLTGPAGVGVVLGGVLGLVFALRSRVFTRTGQVLPMLVPPVTAATVAVLGGVRLTGADEVVTAWLTVAGALVVAAVVLGAGRPRLDDVGSARLRQLFDLAEVLAVVSLVPLVIAVFGGIAWAAG</sequence>
<feature type="transmembrane region" description="Helical" evidence="7">
    <location>
        <begin position="418"/>
        <end position="439"/>
    </location>
</feature>
<dbReference type="InterPro" id="IPR044049">
    <property type="entry name" value="EccD_transm"/>
</dbReference>
<feature type="transmembrane region" description="Helical" evidence="7">
    <location>
        <begin position="324"/>
        <end position="342"/>
    </location>
</feature>
<reference evidence="9 10" key="1">
    <citation type="submission" date="2019-06" db="EMBL/GenBank/DDBJ databases">
        <title>Micromonospora ordensis sp. nov., isolated from deep marine sediment.</title>
        <authorList>
            <person name="Veyisoglu A."/>
            <person name="Carro L."/>
            <person name="Klenk H.-P."/>
            <person name="Sahin N."/>
        </authorList>
    </citation>
    <scope>NUCLEOTIDE SEQUENCE [LARGE SCALE GENOMIC DNA]</scope>
    <source>
        <strain evidence="9 10">S2509</strain>
    </source>
</reference>
<evidence type="ECO:0000313" key="10">
    <source>
        <dbReference type="Proteomes" id="UP000306145"/>
    </source>
</evidence>
<protein>
    <submittedName>
        <fullName evidence="9">Type VII secretion integral membrane protein EccD</fullName>
    </submittedName>
</protein>
<dbReference type="AlphaFoldDB" id="A0A5C4QF10"/>
<dbReference type="Pfam" id="PF19053">
    <property type="entry name" value="EccD"/>
    <property type="match status" value="1"/>
</dbReference>
<feature type="transmembrane region" description="Helical" evidence="7">
    <location>
        <begin position="377"/>
        <end position="397"/>
    </location>
</feature>
<feature type="transmembrane region" description="Helical" evidence="7">
    <location>
        <begin position="295"/>
        <end position="318"/>
    </location>
</feature>
<evidence type="ECO:0000313" key="9">
    <source>
        <dbReference type="EMBL" id="TNH24849.1"/>
    </source>
</evidence>
<evidence type="ECO:0000256" key="5">
    <source>
        <dbReference type="ARBA" id="ARBA00022989"/>
    </source>
</evidence>
<dbReference type="OrthoDB" id="3326149at2"/>
<keyword evidence="10" id="KW-1185">Reference proteome</keyword>
<proteinExistence type="inferred from homology"/>
<dbReference type="NCBIfam" id="TIGR03920">
    <property type="entry name" value="T7SS_EccD"/>
    <property type="match status" value="1"/>
</dbReference>
<feature type="transmembrane region" description="Helical" evidence="7">
    <location>
        <begin position="349"/>
        <end position="371"/>
    </location>
</feature>
<evidence type="ECO:0000256" key="2">
    <source>
        <dbReference type="ARBA" id="ARBA00006162"/>
    </source>
</evidence>
<name>A0A5C4QF10_9ACTN</name>
<dbReference type="RefSeq" id="WP_139586727.1">
    <property type="nucleotide sequence ID" value="NZ_VDFY01000209.1"/>
</dbReference>
<dbReference type="InterPro" id="IPR006707">
    <property type="entry name" value="T7SS_EccD"/>
</dbReference>